<dbReference type="AlphaFoldDB" id="A0AAQ3XE65"/>
<evidence type="ECO:0000256" key="1">
    <source>
        <dbReference type="SAM" id="MobiDB-lite"/>
    </source>
</evidence>
<dbReference type="Proteomes" id="UP001341281">
    <property type="component" value="Chromosome 10"/>
</dbReference>
<feature type="domain" description="DUF6598" evidence="2">
    <location>
        <begin position="191"/>
        <end position="379"/>
    </location>
</feature>
<dbReference type="PANTHER" id="PTHR33065:SF93">
    <property type="entry name" value="DUF6598 DOMAIN-CONTAINING PROTEIN"/>
    <property type="match status" value="1"/>
</dbReference>
<organism evidence="3 4">
    <name type="scientific">Paspalum notatum var. saurae</name>
    <dbReference type="NCBI Taxonomy" id="547442"/>
    <lineage>
        <taxon>Eukaryota</taxon>
        <taxon>Viridiplantae</taxon>
        <taxon>Streptophyta</taxon>
        <taxon>Embryophyta</taxon>
        <taxon>Tracheophyta</taxon>
        <taxon>Spermatophyta</taxon>
        <taxon>Magnoliopsida</taxon>
        <taxon>Liliopsida</taxon>
        <taxon>Poales</taxon>
        <taxon>Poaceae</taxon>
        <taxon>PACMAD clade</taxon>
        <taxon>Panicoideae</taxon>
        <taxon>Andropogonodae</taxon>
        <taxon>Paspaleae</taxon>
        <taxon>Paspalinae</taxon>
        <taxon>Paspalum</taxon>
    </lineage>
</organism>
<proteinExistence type="predicted"/>
<protein>
    <recommendedName>
        <fullName evidence="2">DUF6598 domain-containing protein</fullName>
    </recommendedName>
</protein>
<keyword evidence="4" id="KW-1185">Reference proteome</keyword>
<reference evidence="3 4" key="1">
    <citation type="submission" date="2024-02" db="EMBL/GenBank/DDBJ databases">
        <title>High-quality chromosome-scale genome assembly of Pensacola bahiagrass (Paspalum notatum Flugge var. saurae).</title>
        <authorList>
            <person name="Vega J.M."/>
            <person name="Podio M."/>
            <person name="Orjuela J."/>
            <person name="Siena L.A."/>
            <person name="Pessino S.C."/>
            <person name="Combes M.C."/>
            <person name="Mariac C."/>
            <person name="Albertini E."/>
            <person name="Pupilli F."/>
            <person name="Ortiz J.P.A."/>
            <person name="Leblanc O."/>
        </authorList>
    </citation>
    <scope>NUCLEOTIDE SEQUENCE [LARGE SCALE GENOMIC DNA]</scope>
    <source>
        <strain evidence="3">R1</strain>
        <tissue evidence="3">Leaf</tissue>
    </source>
</reference>
<sequence>MSLEQSGMSESERSAEALPWLAEAEAEAEASGRGFTWQESQEFEQRVVSLMKQIEATGGDKGFAQFEGADDGYGEEEKEGACDPEVKAAFLRLAKARQRALWREVEKLRQERLREARRLQDAGDPRGAGEQEALARIIDFDAKKGGVYYNSICFLVDLTTFDPMEESPVAPVRFADRVFPDMKPPTAVHASLNILSVDIACSDVGFPIQVYGTVVARDYIDYKRVYLFRRDSDHPQLVNSEKEALILTGPKRALTLTYSVDFVETDLWVKDHQGHCRQFSKGFVCIPGTESQSCDKGEAERLSIATRLSTVDVMYDVVRRALEASIVVEVIQGEFYGSMDAHTTTSSRTILLYDSSKVAGGSCHGVIQLLRTAVSVCRGQADNSRKERCWCL</sequence>
<dbReference type="InterPro" id="IPR046533">
    <property type="entry name" value="DUF6598"/>
</dbReference>
<accession>A0AAQ3XE65</accession>
<dbReference type="PANTHER" id="PTHR33065">
    <property type="entry name" value="OS07G0486400 PROTEIN"/>
    <property type="match status" value="1"/>
</dbReference>
<evidence type="ECO:0000313" key="4">
    <source>
        <dbReference type="Proteomes" id="UP001341281"/>
    </source>
</evidence>
<dbReference type="Pfam" id="PF20241">
    <property type="entry name" value="DUF6598"/>
    <property type="match status" value="1"/>
</dbReference>
<evidence type="ECO:0000259" key="2">
    <source>
        <dbReference type="Pfam" id="PF20241"/>
    </source>
</evidence>
<name>A0AAQ3XE65_PASNO</name>
<evidence type="ECO:0000313" key="3">
    <source>
        <dbReference type="EMBL" id="WVZ95698.1"/>
    </source>
</evidence>
<dbReference type="EMBL" id="CP144754">
    <property type="protein sequence ID" value="WVZ95698.1"/>
    <property type="molecule type" value="Genomic_DNA"/>
</dbReference>
<feature type="region of interest" description="Disordered" evidence="1">
    <location>
        <begin position="1"/>
        <end position="36"/>
    </location>
</feature>
<gene>
    <name evidence="3" type="ORF">U9M48_041430</name>
</gene>